<dbReference type="PANTHER" id="PTHR43739:SF5">
    <property type="entry name" value="EXO-ALPHA-SIALIDASE"/>
    <property type="match status" value="1"/>
</dbReference>
<proteinExistence type="predicted"/>
<sequence>MRAWFIVLITSFLYATTMQSGKTLLRWQPLYEPGSGGWITAIAVSPHENRRVLMGGDMLGVGLSLNRGERWEWAFGFLSWEIGEFTWHPQNPKIVWVGTMSGPHRSTDGGKTWTPMRNGMPPLSDWHYSAPIEKVLFDPNNPERLIAVGGSQRRWHSPGEPLWGAIWESTDGGQNWHLLSVIRDEQGKGRNIVAAAFAARLSTRLYAAVDGLGVFVSEDGGKTWTPRNQGLPHTNVNDLAVHPTDPNTLWVALGNWRPKSATQFVPGGIYKSTDGGLSWYPAVKGMDLVATDDPNLTSRFDAIAVAPSNPNILVTCDTAWNRSIAYKSVDGGESWFKIADSNSVVRAYPAGLSMTVIAFDPRDANVIFMAGSEYAVRSLDGGKTWQDVTAQQVDNSWRGRGFSGLCATNVKFNPFNRRHIIVLALDHGFWQSKDGGLSWTTGKGMPPWDGRHDVTFADQQGQVMFVTRGQFGNFGGILKSTDGGETWTVLAGKSYGLPELGERQQPLSIHAANPKTVWATIGGKLYRTDDGGESWRIVHDGPNLNWIAPTRPLSHSFYVAGDDGVYFTADGTKLQLLEGGPKPATFVTVDPTNPHRIYAASWRRAGGLWRWENGKWTKLHDNLFIHWVAVHPCNPLRLVIATNDHPYHDRSFATGICLSSDGGRTWQQANDGLACLRVTCVAFNPHDPTQIICGTLGSGFFVARWR</sequence>
<dbReference type="CDD" id="cd15482">
    <property type="entry name" value="Sialidase_non-viral"/>
    <property type="match status" value="2"/>
</dbReference>
<dbReference type="EMBL" id="BEHT01000006">
    <property type="protein sequence ID" value="GBC98081.1"/>
    <property type="molecule type" value="Genomic_DNA"/>
</dbReference>
<evidence type="ECO:0000313" key="1">
    <source>
        <dbReference type="EMBL" id="GBC98081.1"/>
    </source>
</evidence>
<dbReference type="Gene3D" id="2.130.10.10">
    <property type="entry name" value="YVTN repeat-like/Quinoprotein amine dehydrogenase"/>
    <property type="match status" value="5"/>
</dbReference>
<evidence type="ECO:0000313" key="2">
    <source>
        <dbReference type="Proteomes" id="UP000236173"/>
    </source>
</evidence>
<organism evidence="1 2">
    <name type="scientific">Candidatus Fervidibacter japonicus</name>
    <dbReference type="NCBI Taxonomy" id="2035412"/>
    <lineage>
        <taxon>Bacteria</taxon>
        <taxon>Candidatus Fervidibacterota</taxon>
        <taxon>Candidatus Fervidibacter</taxon>
    </lineage>
</organism>
<name>A0A2H5XA63_9BACT</name>
<dbReference type="PANTHER" id="PTHR43739">
    <property type="entry name" value="XYLOGLUCANASE (EUROFUNG)"/>
    <property type="match status" value="1"/>
</dbReference>
<dbReference type="GO" id="GO:0010411">
    <property type="term" value="P:xyloglucan metabolic process"/>
    <property type="evidence" value="ECO:0007669"/>
    <property type="project" value="TreeGrafter"/>
</dbReference>
<dbReference type="InterPro" id="IPR052025">
    <property type="entry name" value="Xyloglucanase_GH74"/>
</dbReference>
<dbReference type="Proteomes" id="UP000236173">
    <property type="component" value="Unassembled WGS sequence"/>
</dbReference>
<dbReference type="AlphaFoldDB" id="A0A2H5XA63"/>
<comment type="caution">
    <text evidence="1">The sequence shown here is derived from an EMBL/GenBank/DDBJ whole genome shotgun (WGS) entry which is preliminary data.</text>
</comment>
<gene>
    <name evidence="1" type="primary">hcf136</name>
    <name evidence="1" type="ORF">HRbin17_00576</name>
</gene>
<dbReference type="InterPro" id="IPR015943">
    <property type="entry name" value="WD40/YVTN_repeat-like_dom_sf"/>
</dbReference>
<accession>A0A2H5XA63</accession>
<dbReference type="SUPFAM" id="SSF110296">
    <property type="entry name" value="Oligoxyloglucan reducing end-specific cellobiohydrolase"/>
    <property type="match status" value="3"/>
</dbReference>
<protein>
    <submittedName>
        <fullName evidence="1">Ycf48-like protein</fullName>
    </submittedName>
</protein>
<reference evidence="2" key="1">
    <citation type="submission" date="2017-09" db="EMBL/GenBank/DDBJ databases">
        <title>Metaegenomics of thermophilic ammonia-oxidizing enrichment culture.</title>
        <authorList>
            <person name="Kato S."/>
            <person name="Suzuki K."/>
        </authorList>
    </citation>
    <scope>NUCLEOTIDE SEQUENCE [LARGE SCALE GENOMIC DNA]</scope>
</reference>